<dbReference type="SMART" id="SM00292">
    <property type="entry name" value="BRCT"/>
    <property type="match status" value="1"/>
</dbReference>
<organism evidence="7 8">
    <name type="scientific">Ceratodon purpureus</name>
    <name type="common">Fire moss</name>
    <name type="synonym">Dicranum purpureum</name>
    <dbReference type="NCBI Taxonomy" id="3225"/>
    <lineage>
        <taxon>Eukaryota</taxon>
        <taxon>Viridiplantae</taxon>
        <taxon>Streptophyta</taxon>
        <taxon>Embryophyta</taxon>
        <taxon>Bryophyta</taxon>
        <taxon>Bryophytina</taxon>
        <taxon>Bryopsida</taxon>
        <taxon>Dicranidae</taxon>
        <taxon>Pseudoditrichales</taxon>
        <taxon>Ditrichaceae</taxon>
        <taxon>Ceratodon</taxon>
    </lineage>
</organism>
<dbReference type="PROSITE" id="PS50172">
    <property type="entry name" value="BRCT"/>
    <property type="match status" value="2"/>
</dbReference>
<evidence type="ECO:0000313" key="7">
    <source>
        <dbReference type="EMBL" id="KAG0592500.1"/>
    </source>
</evidence>
<dbReference type="InterPro" id="IPR036420">
    <property type="entry name" value="BRCT_dom_sf"/>
</dbReference>
<dbReference type="InterPro" id="IPR051579">
    <property type="entry name" value="DDR_Transcriptional_Reg"/>
</dbReference>
<dbReference type="Gene3D" id="3.40.630.30">
    <property type="match status" value="1"/>
</dbReference>
<keyword evidence="8" id="KW-1185">Reference proteome</keyword>
<dbReference type="SUPFAM" id="SSF52113">
    <property type="entry name" value="BRCT domain"/>
    <property type="match status" value="1"/>
</dbReference>
<dbReference type="GO" id="GO:0016747">
    <property type="term" value="F:acyltransferase activity, transferring groups other than amino-acyl groups"/>
    <property type="evidence" value="ECO:0007669"/>
    <property type="project" value="InterPro"/>
</dbReference>
<dbReference type="InterPro" id="IPR000182">
    <property type="entry name" value="GNAT_dom"/>
</dbReference>
<dbReference type="Proteomes" id="UP000822688">
    <property type="component" value="Chromosome 1"/>
</dbReference>
<evidence type="ECO:0000259" key="6">
    <source>
        <dbReference type="PROSITE" id="PS51186"/>
    </source>
</evidence>
<reference evidence="7" key="1">
    <citation type="submission" date="2020-06" db="EMBL/GenBank/DDBJ databases">
        <title>WGS assembly of Ceratodon purpureus strain R40.</title>
        <authorList>
            <person name="Carey S.B."/>
            <person name="Jenkins J."/>
            <person name="Shu S."/>
            <person name="Lovell J.T."/>
            <person name="Sreedasyam A."/>
            <person name="Maumus F."/>
            <person name="Tiley G.P."/>
            <person name="Fernandez-Pozo N."/>
            <person name="Barry K."/>
            <person name="Chen C."/>
            <person name="Wang M."/>
            <person name="Lipzen A."/>
            <person name="Daum C."/>
            <person name="Saski C.A."/>
            <person name="Payton A.C."/>
            <person name="Mcbreen J.C."/>
            <person name="Conrad R.E."/>
            <person name="Kollar L.M."/>
            <person name="Olsson S."/>
            <person name="Huttunen S."/>
            <person name="Landis J.B."/>
            <person name="Wickett N.J."/>
            <person name="Johnson M.G."/>
            <person name="Rensing S.A."/>
            <person name="Grimwood J."/>
            <person name="Schmutz J."/>
            <person name="Mcdaniel S.F."/>
        </authorList>
    </citation>
    <scope>NUCLEOTIDE SEQUENCE</scope>
    <source>
        <strain evidence="7">R40</strain>
    </source>
</reference>
<feature type="compositionally biased region" description="Polar residues" evidence="4">
    <location>
        <begin position="363"/>
        <end position="384"/>
    </location>
</feature>
<dbReference type="AlphaFoldDB" id="A0A8T0J9B8"/>
<dbReference type="Gene3D" id="3.40.50.10190">
    <property type="entry name" value="BRCT domain"/>
    <property type="match status" value="2"/>
</dbReference>
<dbReference type="SUPFAM" id="SSF55729">
    <property type="entry name" value="Acyl-CoA N-acyltransferases (Nat)"/>
    <property type="match status" value="1"/>
</dbReference>
<dbReference type="PANTHER" id="PTHR23196:SF8">
    <property type="entry name" value="N-ACETYLTRANSFERASE"/>
    <property type="match status" value="1"/>
</dbReference>
<dbReference type="PROSITE" id="PS51186">
    <property type="entry name" value="GNAT"/>
    <property type="match status" value="1"/>
</dbReference>
<evidence type="ECO:0008006" key="9">
    <source>
        <dbReference type="Google" id="ProtNLM"/>
    </source>
</evidence>
<dbReference type="EMBL" id="CM026421">
    <property type="protein sequence ID" value="KAG0592500.1"/>
    <property type="molecule type" value="Genomic_DNA"/>
</dbReference>
<evidence type="ECO:0000256" key="2">
    <source>
        <dbReference type="ARBA" id="ARBA00022763"/>
    </source>
</evidence>
<comment type="subcellular location">
    <subcellularLocation>
        <location evidence="1">Nucleus</location>
    </subcellularLocation>
</comment>
<evidence type="ECO:0000256" key="4">
    <source>
        <dbReference type="SAM" id="MobiDB-lite"/>
    </source>
</evidence>
<dbReference type="Pfam" id="PF00533">
    <property type="entry name" value="BRCT"/>
    <property type="match status" value="1"/>
</dbReference>
<feature type="domain" description="N-acetyltransferase" evidence="6">
    <location>
        <begin position="88"/>
        <end position="253"/>
    </location>
</feature>
<gene>
    <name evidence="7" type="ORF">KC19_1G257300</name>
</gene>
<proteinExistence type="predicted"/>
<protein>
    <recommendedName>
        <fullName evidence="9">Microcephalin</fullName>
    </recommendedName>
</protein>
<comment type="caution">
    <text evidence="7">The sequence shown here is derived from an EMBL/GenBank/DDBJ whole genome shotgun (WGS) entry which is preliminary data.</text>
</comment>
<dbReference type="CDD" id="cd18432">
    <property type="entry name" value="BRCT_PAXIP1_rpt6_like"/>
    <property type="match status" value="1"/>
</dbReference>
<evidence type="ECO:0000259" key="5">
    <source>
        <dbReference type="PROSITE" id="PS50172"/>
    </source>
</evidence>
<dbReference type="InterPro" id="IPR001357">
    <property type="entry name" value="BRCT_dom"/>
</dbReference>
<dbReference type="PANTHER" id="PTHR23196">
    <property type="entry name" value="PAX TRANSCRIPTION ACTIVATION DOMAIN INTERACTING PROTEIN"/>
    <property type="match status" value="1"/>
</dbReference>
<dbReference type="InterPro" id="IPR016181">
    <property type="entry name" value="Acyl_CoA_acyltransferase"/>
</dbReference>
<dbReference type="GO" id="GO:0005634">
    <property type="term" value="C:nucleus"/>
    <property type="evidence" value="ECO:0007669"/>
    <property type="project" value="UniProtKB-SubCell"/>
</dbReference>
<feature type="region of interest" description="Disordered" evidence="4">
    <location>
        <begin position="285"/>
        <end position="313"/>
    </location>
</feature>
<dbReference type="GO" id="GO:0006974">
    <property type="term" value="P:DNA damage response"/>
    <property type="evidence" value="ECO:0007669"/>
    <property type="project" value="UniProtKB-KW"/>
</dbReference>
<dbReference type="Pfam" id="PF00583">
    <property type="entry name" value="Acetyltransf_1"/>
    <property type="match status" value="1"/>
</dbReference>
<accession>A0A8T0J9B8</accession>
<feature type="domain" description="BRCT" evidence="5">
    <location>
        <begin position="782"/>
        <end position="869"/>
    </location>
</feature>
<feature type="region of interest" description="Disordered" evidence="4">
    <location>
        <begin position="347"/>
        <end position="384"/>
    </location>
</feature>
<sequence length="879" mass="95264">MVPPRKRKMAQTYPSTTTLSVGNCIIEFPSDADQELSYEALSLQVNQFASIKISVDKSKPQAPETPKPATRDSVLPLDLSFQLINPKGILEKINRELLEGATELYKKELPAMSFAADTGKESDFLRNTTMNGKYCTLLMKKSGISPADPEGSLQVVVGAITYQILPTSTQYAEIPLAAVDQSCQRQGLGSLLVKEMARRLMDVGVLTLFCWGDQESERFWNKQGFLKVGEVDAQGKPQKLRLKNEIRKAMSLPGNSALMVCNVPQVGSPTLPLSAGDYTPLRARGSKNAVHTAEKEAKTTSKITPAEAQESPVAHSDVSNLYSFGNNPSEVPLSSDVSPAAEVISVSSPNPVSAGRKLKTYARGSSSKLSTNPTPSSKVPSAKSNRTLRFAGVDSATATGKETVGRETAASPGQVQVVAPARENSGPVLESPTTQICKEKVSSTSSVDTITHSDIEFREPLRNVQNTCVKDIVAPVKKRPWKRTQCDNPNVAIAVQEPVSTGSDLEPEKENKEPTREKVLETDAEVDGETLKSCLKRPRAATLPVKTIGRRSVRRRRSESPSPINLVFQSPEPSAPERTPILEKPQVVASNDGADLNPKAVAGSRDTKIVACKQSMADESFSPSGVGEDHFNLRLETQGKDSTIRKRLSTRLVHVPDVGEDSVVASGYRKDSATVTPPIVFLSSMSNDPKKRALAQLVEKLGGKVAGAGGECTHVVASEVRRTINFCTALCNGAWVVTPDWLKASSRHKSFVDEKSHILRDKLYESKYKVSLPNVIQAAQRRPGALFTGFSVYPTPHVQPPLETVTKLTHVAGGMILSSLAEALQQEDLSHTIVLVGEEDKEEGVLAEKAGLRTFTGEWLMQAIVKQKIDLDVKVPNDH</sequence>
<feature type="domain" description="BRCT" evidence="5">
    <location>
        <begin position="680"/>
        <end position="759"/>
    </location>
</feature>
<dbReference type="Pfam" id="PF16589">
    <property type="entry name" value="BRCT_2"/>
    <property type="match status" value="1"/>
</dbReference>
<name>A0A8T0J9B8_CERPU</name>
<evidence type="ECO:0000256" key="3">
    <source>
        <dbReference type="ARBA" id="ARBA00023242"/>
    </source>
</evidence>
<keyword evidence="3" id="KW-0539">Nucleus</keyword>
<feature type="region of interest" description="Disordered" evidence="4">
    <location>
        <begin position="550"/>
        <end position="578"/>
    </location>
</feature>
<keyword evidence="2" id="KW-0227">DNA damage</keyword>
<evidence type="ECO:0000313" key="8">
    <source>
        <dbReference type="Proteomes" id="UP000822688"/>
    </source>
</evidence>
<dbReference type="CDD" id="cd04301">
    <property type="entry name" value="NAT_SF"/>
    <property type="match status" value="1"/>
</dbReference>
<evidence type="ECO:0000256" key="1">
    <source>
        <dbReference type="ARBA" id="ARBA00004123"/>
    </source>
</evidence>